<dbReference type="Gene3D" id="3.30.559.10">
    <property type="entry name" value="Chloramphenicol acetyltransferase-like domain"/>
    <property type="match status" value="2"/>
</dbReference>
<dbReference type="FunFam" id="3.40.50.980:FF:000001">
    <property type="entry name" value="Non-ribosomal peptide synthetase"/>
    <property type="match status" value="2"/>
</dbReference>
<dbReference type="PROSITE" id="PS50075">
    <property type="entry name" value="CARRIER"/>
    <property type="match status" value="2"/>
</dbReference>
<dbReference type="Gene3D" id="3.30.559.30">
    <property type="entry name" value="Nonribosomal peptide synthetase, condensation domain"/>
    <property type="match status" value="2"/>
</dbReference>
<dbReference type="RefSeq" id="WP_190834675.1">
    <property type="nucleotide sequence ID" value="NZ_CAWPPI010000085.1"/>
</dbReference>
<dbReference type="Pfam" id="PF00501">
    <property type="entry name" value="AMP-binding"/>
    <property type="match status" value="2"/>
</dbReference>
<dbReference type="InterPro" id="IPR023213">
    <property type="entry name" value="CAT-like_dom_sf"/>
</dbReference>
<dbReference type="GO" id="GO:0003824">
    <property type="term" value="F:catalytic activity"/>
    <property type="evidence" value="ECO:0007669"/>
    <property type="project" value="InterPro"/>
</dbReference>
<reference evidence="7" key="1">
    <citation type="submission" date="2020-09" db="EMBL/GenBank/DDBJ databases">
        <title>Iningainema tapete sp. nov. (Scytonemataceae, Cyanobacteria) from greenhouses in central Florida (USA) produces two types of nodularin with biosynthetic potential for microcystin-LR and anabaenopeptins.</title>
        <authorList>
            <person name="Berthold D.E."/>
            <person name="Lefler F.W."/>
            <person name="Huang I.-S."/>
            <person name="Abdulla H."/>
            <person name="Zimba P.V."/>
            <person name="Laughinghouse H.D. IV."/>
        </authorList>
    </citation>
    <scope>NUCLEOTIDE SEQUENCE</scope>
    <source>
        <strain evidence="7">BLCCT55</strain>
    </source>
</reference>
<dbReference type="Pfam" id="PF00550">
    <property type="entry name" value="PP-binding"/>
    <property type="match status" value="2"/>
</dbReference>
<feature type="compositionally biased region" description="Basic residues" evidence="5">
    <location>
        <begin position="2168"/>
        <end position="2186"/>
    </location>
</feature>
<dbReference type="InterPro" id="IPR010071">
    <property type="entry name" value="AA_adenyl_dom"/>
</dbReference>
<keyword evidence="8" id="KW-1185">Reference proteome</keyword>
<dbReference type="PROSITE" id="PS00455">
    <property type="entry name" value="AMP_BINDING"/>
    <property type="match status" value="2"/>
</dbReference>
<dbReference type="SUPFAM" id="SSF56801">
    <property type="entry name" value="Acetyl-CoA synthetase-like"/>
    <property type="match status" value="2"/>
</dbReference>
<keyword evidence="3" id="KW-0596">Phosphopantetheine</keyword>
<dbReference type="InterPro" id="IPR045851">
    <property type="entry name" value="AMP-bd_C_sf"/>
</dbReference>
<dbReference type="Gene3D" id="3.40.50.980">
    <property type="match status" value="4"/>
</dbReference>
<dbReference type="InterPro" id="IPR020806">
    <property type="entry name" value="PKS_PP-bd"/>
</dbReference>
<gene>
    <name evidence="7" type="ORF">ICL16_27910</name>
</gene>
<dbReference type="PANTHER" id="PTHR45527">
    <property type="entry name" value="NONRIBOSOMAL PEPTIDE SYNTHETASE"/>
    <property type="match status" value="1"/>
</dbReference>
<dbReference type="Proteomes" id="UP000629098">
    <property type="component" value="Unassembled WGS sequence"/>
</dbReference>
<evidence type="ECO:0000259" key="6">
    <source>
        <dbReference type="PROSITE" id="PS50075"/>
    </source>
</evidence>
<dbReference type="Gene3D" id="2.30.38.10">
    <property type="entry name" value="Luciferase, Domain 3"/>
    <property type="match status" value="2"/>
</dbReference>
<evidence type="ECO:0000313" key="8">
    <source>
        <dbReference type="Proteomes" id="UP000629098"/>
    </source>
</evidence>
<dbReference type="FunFam" id="3.40.50.12780:FF:000012">
    <property type="entry name" value="Non-ribosomal peptide synthetase"/>
    <property type="match status" value="2"/>
</dbReference>
<dbReference type="FunFam" id="3.30.559.10:FF:000012">
    <property type="entry name" value="Non-ribosomal peptide synthetase"/>
    <property type="match status" value="2"/>
</dbReference>
<name>A0A8J6XMR9_9CYAN</name>
<dbReference type="SMART" id="SM00823">
    <property type="entry name" value="PKS_PP"/>
    <property type="match status" value="2"/>
</dbReference>
<dbReference type="InterPro" id="IPR001242">
    <property type="entry name" value="Condensation_dom"/>
</dbReference>
<dbReference type="PANTHER" id="PTHR45527:SF1">
    <property type="entry name" value="FATTY ACID SYNTHASE"/>
    <property type="match status" value="1"/>
</dbReference>
<evidence type="ECO:0000256" key="1">
    <source>
        <dbReference type="ARBA" id="ARBA00001957"/>
    </source>
</evidence>
<dbReference type="GO" id="GO:0072330">
    <property type="term" value="P:monocarboxylic acid biosynthetic process"/>
    <property type="evidence" value="ECO:0007669"/>
    <property type="project" value="UniProtKB-ARBA"/>
</dbReference>
<dbReference type="CDD" id="cd12116">
    <property type="entry name" value="A_NRPS_Ta1_like"/>
    <property type="match status" value="1"/>
</dbReference>
<protein>
    <submittedName>
        <fullName evidence="7">Amino acid adenylation domain-containing protein</fullName>
    </submittedName>
</protein>
<dbReference type="GO" id="GO:0031177">
    <property type="term" value="F:phosphopantetheine binding"/>
    <property type="evidence" value="ECO:0007669"/>
    <property type="project" value="InterPro"/>
</dbReference>
<evidence type="ECO:0000256" key="3">
    <source>
        <dbReference type="ARBA" id="ARBA00022450"/>
    </source>
</evidence>
<comment type="similarity">
    <text evidence="2">Belongs to the ATP-dependent AMP-binding enzyme family.</text>
</comment>
<dbReference type="InterPro" id="IPR006162">
    <property type="entry name" value="Ppantetheine_attach_site"/>
</dbReference>
<dbReference type="FunFam" id="3.30.300.30:FF:000010">
    <property type="entry name" value="Enterobactin synthetase component F"/>
    <property type="match status" value="2"/>
</dbReference>
<dbReference type="PROSITE" id="PS00012">
    <property type="entry name" value="PHOSPHOPANTETHEINE"/>
    <property type="match status" value="1"/>
</dbReference>
<dbReference type="Gene3D" id="3.30.300.30">
    <property type="match status" value="2"/>
</dbReference>
<keyword evidence="4" id="KW-0597">Phosphoprotein</keyword>
<dbReference type="Pfam" id="PF00668">
    <property type="entry name" value="Condensation"/>
    <property type="match status" value="2"/>
</dbReference>
<evidence type="ECO:0000256" key="2">
    <source>
        <dbReference type="ARBA" id="ARBA00006432"/>
    </source>
</evidence>
<dbReference type="InterPro" id="IPR000873">
    <property type="entry name" value="AMP-dep_synth/lig_dom"/>
</dbReference>
<dbReference type="Gene3D" id="1.10.1200.10">
    <property type="entry name" value="ACP-like"/>
    <property type="match status" value="2"/>
</dbReference>
<comment type="caution">
    <text evidence="7">The sequence shown here is derived from an EMBL/GenBank/DDBJ whole genome shotgun (WGS) entry which is preliminary data.</text>
</comment>
<dbReference type="NCBIfam" id="TIGR01733">
    <property type="entry name" value="AA-adenyl-dom"/>
    <property type="match status" value="2"/>
</dbReference>
<dbReference type="InterPro" id="IPR009081">
    <property type="entry name" value="PP-bd_ACP"/>
</dbReference>
<dbReference type="NCBIfam" id="NF003417">
    <property type="entry name" value="PRK04813.1"/>
    <property type="match status" value="2"/>
</dbReference>
<feature type="region of interest" description="Disordered" evidence="5">
    <location>
        <begin position="2148"/>
        <end position="2186"/>
    </location>
</feature>
<evidence type="ECO:0000256" key="4">
    <source>
        <dbReference type="ARBA" id="ARBA00022553"/>
    </source>
</evidence>
<dbReference type="GO" id="GO:0005829">
    <property type="term" value="C:cytosol"/>
    <property type="evidence" value="ECO:0007669"/>
    <property type="project" value="TreeGrafter"/>
</dbReference>
<feature type="domain" description="Carrier" evidence="6">
    <location>
        <begin position="1009"/>
        <end position="1083"/>
    </location>
</feature>
<dbReference type="FunFam" id="1.10.1200.10:FF:000005">
    <property type="entry name" value="Nonribosomal peptide synthetase 1"/>
    <property type="match status" value="1"/>
</dbReference>
<dbReference type="GO" id="GO:0008610">
    <property type="term" value="P:lipid biosynthetic process"/>
    <property type="evidence" value="ECO:0007669"/>
    <property type="project" value="UniProtKB-ARBA"/>
</dbReference>
<dbReference type="GO" id="GO:0043041">
    <property type="term" value="P:amino acid activation for nonribosomal peptide biosynthetic process"/>
    <property type="evidence" value="ECO:0007669"/>
    <property type="project" value="TreeGrafter"/>
</dbReference>
<organism evidence="7 8">
    <name type="scientific">Iningainema tapete BLCC-T55</name>
    <dbReference type="NCBI Taxonomy" id="2748662"/>
    <lineage>
        <taxon>Bacteria</taxon>
        <taxon>Bacillati</taxon>
        <taxon>Cyanobacteriota</taxon>
        <taxon>Cyanophyceae</taxon>
        <taxon>Nostocales</taxon>
        <taxon>Scytonemataceae</taxon>
        <taxon>Iningainema tapete</taxon>
    </lineage>
</organism>
<dbReference type="CDD" id="cd05930">
    <property type="entry name" value="A_NRPS"/>
    <property type="match status" value="1"/>
</dbReference>
<accession>A0A8J6XMR9</accession>
<dbReference type="SUPFAM" id="SSF52777">
    <property type="entry name" value="CoA-dependent acyltransferases"/>
    <property type="match status" value="4"/>
</dbReference>
<dbReference type="Pfam" id="PF13193">
    <property type="entry name" value="AMP-binding_C"/>
    <property type="match status" value="2"/>
</dbReference>
<dbReference type="InterPro" id="IPR025110">
    <property type="entry name" value="AMP-bd_C"/>
</dbReference>
<sequence length="2186" mass="246618">MSDLSKQIAALSPEQRALFEMRLKQRNLSPLKTLEISRRKDSEDLPLSFAQQRLWFIQQLYPNNSTYNVSSALHLLGQLNVALLEQVFTEIVKRHETLRTTFTNTAQGQPIQVIAPIQSVTLSIVDLKEVFETEKEVQRLVTEEAYRPFDLTEPLLRLTLLQLGETEYVLLLTTHHIICDRWSLGVFFREIKVLYEAFASGKPSPLTELSIQYADWTIWQRQWLQGKTLEAQLTYWKQQLESLTVLELPTDRPRPAFPTYRGTTLPFVLPKTLSDALKALSAKEGVTLFTLLLAAFQVLLHRYTNQDDIVVGTDIANRNRVETEGLIGFLINTLVLRTNLSSDLTFRELLNQVRSVTLGAYAHQDVPFEKLVEVLNPKRNISQMMPLFQVKFDFQQAQVEPLELSGLTVSPLPFTLKATRFELRFNLWDTEPGLAGQVEYSTDLFDAATITRMVAHYQTLLEAIVTNTQQQLWELPLLTDAEQYQLLHEWNDTQVEYPQSQCIYQLFESQVEHTPDAVAVVFEDQQLTYRELNARANQLAHYLRSLGVGPEVLVGICVERSPEMLIGLLGILKAGGAYVPLDPAYPQERLAFMLADAQIPVLLTQEKLVSTLPEHQAQIVCLDTDWMEIAQLSTFNPTNTVTTENLAYVIYTSGSTGQPKGVQIPHSAVVNFLSTMRQTPGLTQEDILLSVTTLSFDIAALEIYLPLIVGARLLLVSREVATDGIQLLEHLTTSDATVMQATPATWRMLLAAGWQDKLPLKILCGGEALERSLANQLLSLGTEVWNLYGPTETTIWSAVQKIESHKELQPEAIVSIGHPIANTQFYILDSHQKLVPIGVRGELHIGGAGLARGYLHRPELTAQKFIPNPFDKESRSRLYKTGDLVRYRPEGTIEFLGRIDNQVKIRGFRIELGEIEALLCQHPGVQESVVVAAKDKSGSQLLVAYVVCQPEQVLTIAQLRHLLESKLPNYMVPKTFVMLEALPLTPNGKVDRRSLPVPDLTQLKPEFVAPSTPVEEMLAGIWAEVLGIEVGIYDNFFELGGHSLLATRVISQVRQIFAIELPLRQLFEKPTVAELASYIEIATQAGLRPEVPPIERISRDGEIPVSFAQQRLWFLTQLEPESPFYNIPGAVRLQGQLNIAAFSESLNEIMRRHEALRTNFKTVEGRPVAFISAVTQLRLPMIDLSELPFAQREAEVYREALAEAQQPFDLNSAPLLRVKLLRLGEQEYIALFTMHHIASDGWSIGVLVREVAALYQAFSTGQPSPLRELPIQYADFAAWQRQWLKTEVLESQLSYWRLQLDGAPAVLELPTDHPRPVVGTFRGSTYSFELSQQLSVALKTLSQQEKSTLFMTLLAAFKILLGGYTVREDIVVGSPIANRNYAEIEGLIGFFVNILVLRTQLSGNPTFRELLHRVREVALGAYAHQDLPFEQLVEQLQPQRSLSYTPLFQVMFVLQNAPMSVLELSGLTLSPVESHTSTAKFDLTLYIKETAGQLVATWEYNTDLFAAQTIHRMAGHFQILLEGIVANPDQHIWELPLLTKAERKTLLIEWNNTFAEYPQDTCIHQLFESFVERTPEAIAVVFGTDTITYRELNTKANQLAHYLRKQGVKPEVLVGICVERSLLMMIGLLGILKAGGAYVPLDPAYPQERLAFMLEDTQLPVLLTTAQLVNPEHQAQVVYLDTDWDSIALESQHNPINYTKDDNLAYVIYTSGSTGKPKGVCGLHRGAVNRFHWMWQKYPFTQGEVCCQKTSLNFVDSVWEIFGPLLQGIPTVIVPDRVVLDPQQFVATLAQHNVTRLVLVPSLLRMLLDTEDLQLRLPKLKLWVTSGEALSIDLLQKFRLVMPNSTLLNLYGSSEVSADVTCHSISFQEERNSVVIGRPIANTQVYVLNQHMQPVPIGIPGELHIGGAGLARGYLNRPNLTNERFIPNPFTDFELNGCLYKTGDRCRYLPNGDLEYLGRIDYQVKIRGFRIELGEIEAVLAQHPDVRESVVVAHSDESGSQLLVAYVVCQPEQVLTIAQLRHFLESKLPNYMMPAAFVLLETLPLTPNGKVDRKALPAPDTVRPELEAVYQPPQTEIEQAIANIWQELLHIEDVGIYDNFFELGGHSLLLVQIHSKLQKRFQRDFPLVEMFQYPTISHLAKYLSQESSEQESFTQHSDRSHCRTASVQRRKQARKEHRSTKQKGVS</sequence>
<dbReference type="InterPro" id="IPR036736">
    <property type="entry name" value="ACP-like_sf"/>
</dbReference>
<dbReference type="EMBL" id="JACXAE010000085">
    <property type="protein sequence ID" value="MBD2775781.1"/>
    <property type="molecule type" value="Genomic_DNA"/>
</dbReference>
<proteinExistence type="inferred from homology"/>
<feature type="domain" description="Carrier" evidence="6">
    <location>
        <begin position="2072"/>
        <end position="2147"/>
    </location>
</feature>
<evidence type="ECO:0000256" key="5">
    <source>
        <dbReference type="SAM" id="MobiDB-lite"/>
    </source>
</evidence>
<dbReference type="GO" id="GO:0044550">
    <property type="term" value="P:secondary metabolite biosynthetic process"/>
    <property type="evidence" value="ECO:0007669"/>
    <property type="project" value="UniProtKB-ARBA"/>
</dbReference>
<dbReference type="SUPFAM" id="SSF47336">
    <property type="entry name" value="ACP-like"/>
    <property type="match status" value="2"/>
</dbReference>
<evidence type="ECO:0000313" key="7">
    <source>
        <dbReference type="EMBL" id="MBD2775781.1"/>
    </source>
</evidence>
<dbReference type="InterPro" id="IPR020845">
    <property type="entry name" value="AMP-binding_CS"/>
</dbReference>
<dbReference type="CDD" id="cd19531">
    <property type="entry name" value="LCL_NRPS-like"/>
    <property type="match status" value="2"/>
</dbReference>
<comment type="cofactor">
    <cofactor evidence="1">
        <name>pantetheine 4'-phosphate</name>
        <dbReference type="ChEBI" id="CHEBI:47942"/>
    </cofactor>
</comment>
<dbReference type="FunFam" id="1.10.1200.10:FF:000016">
    <property type="entry name" value="Non-ribosomal peptide synthase"/>
    <property type="match status" value="1"/>
</dbReference>
<dbReference type="FunFam" id="2.30.38.10:FF:000001">
    <property type="entry name" value="Non-ribosomal peptide synthetase PvdI"/>
    <property type="match status" value="2"/>
</dbReference>